<keyword evidence="1" id="KW-0812">Transmembrane</keyword>
<keyword evidence="3" id="KW-1185">Reference proteome</keyword>
<comment type="caution">
    <text evidence="2">The sequence shown here is derived from an EMBL/GenBank/DDBJ whole genome shotgun (WGS) entry which is preliminary data.</text>
</comment>
<reference evidence="2" key="1">
    <citation type="submission" date="2021-01" db="EMBL/GenBank/DDBJ databases">
        <title>Genome sequence of strain Noviherbaspirillum sp. DKR-6.</title>
        <authorList>
            <person name="Chaudhary D.K."/>
        </authorList>
    </citation>
    <scope>NUCLEOTIDE SEQUENCE</scope>
    <source>
        <strain evidence="2">DKR-6</strain>
    </source>
</reference>
<dbReference type="EMBL" id="JAEPBG010000006">
    <property type="protein sequence ID" value="MBK4736147.1"/>
    <property type="molecule type" value="Genomic_DNA"/>
</dbReference>
<protein>
    <submittedName>
        <fullName evidence="2">Uncharacterized protein</fullName>
    </submittedName>
</protein>
<dbReference type="RefSeq" id="WP_200593299.1">
    <property type="nucleotide sequence ID" value="NZ_JAEPBG010000006.1"/>
</dbReference>
<feature type="transmembrane region" description="Helical" evidence="1">
    <location>
        <begin position="103"/>
        <end position="123"/>
    </location>
</feature>
<sequence length="216" mass="23271">MTYLFALTLCQFAAATFFIQATLRSTMQIAAADWRVQCVLMSGLLFAATFVSSLYPPVEWVNGKSVNVTPLLALVAGAVGLCVFGPIAYLMGRGKRLDATAHLTFGFLVLASVSAAYVVYAAADDLMFWRGKGSGVMSAMVFERAGVQCESGYVFVRREGAAYRYRCPTSIVAGHPFGEPFAPWPAYREGRSEALGTALDSLLQEAHGKQGEGVLR</sequence>
<organism evidence="2 3">
    <name type="scientific">Noviherbaspirillum pedocola</name>
    <dbReference type="NCBI Taxonomy" id="2801341"/>
    <lineage>
        <taxon>Bacteria</taxon>
        <taxon>Pseudomonadati</taxon>
        <taxon>Pseudomonadota</taxon>
        <taxon>Betaproteobacteria</taxon>
        <taxon>Burkholderiales</taxon>
        <taxon>Oxalobacteraceae</taxon>
        <taxon>Noviherbaspirillum</taxon>
    </lineage>
</organism>
<evidence type="ECO:0000313" key="3">
    <source>
        <dbReference type="Proteomes" id="UP000622890"/>
    </source>
</evidence>
<dbReference type="Proteomes" id="UP000622890">
    <property type="component" value="Unassembled WGS sequence"/>
</dbReference>
<accession>A0A934SUV0</accession>
<keyword evidence="1" id="KW-0472">Membrane</keyword>
<evidence type="ECO:0000313" key="2">
    <source>
        <dbReference type="EMBL" id="MBK4736147.1"/>
    </source>
</evidence>
<feature type="transmembrane region" description="Helical" evidence="1">
    <location>
        <begin position="34"/>
        <end position="56"/>
    </location>
</feature>
<proteinExistence type="predicted"/>
<evidence type="ECO:0000256" key="1">
    <source>
        <dbReference type="SAM" id="Phobius"/>
    </source>
</evidence>
<feature type="transmembrane region" description="Helical" evidence="1">
    <location>
        <begin position="68"/>
        <end position="91"/>
    </location>
</feature>
<name>A0A934SUV0_9BURK</name>
<keyword evidence="1" id="KW-1133">Transmembrane helix</keyword>
<gene>
    <name evidence="2" type="ORF">JJB74_16110</name>
</gene>
<dbReference type="AlphaFoldDB" id="A0A934SUV0"/>